<accession>A0AAD4KB04</accession>
<feature type="coiled-coil region" evidence="4">
    <location>
        <begin position="745"/>
        <end position="772"/>
    </location>
</feature>
<evidence type="ECO:0000313" key="6">
    <source>
        <dbReference type="EMBL" id="KAH8387232.1"/>
    </source>
</evidence>
<dbReference type="InterPro" id="IPR029321">
    <property type="entry name" value="INTS2"/>
</dbReference>
<dbReference type="Pfam" id="PF14750">
    <property type="entry name" value="INTS2"/>
    <property type="match status" value="1"/>
</dbReference>
<keyword evidence="4" id="KW-0175">Coiled coil</keyword>
<comment type="subcellular location">
    <subcellularLocation>
        <location evidence="1">Nucleus</location>
    </subcellularLocation>
</comment>
<dbReference type="EMBL" id="JAJJHW010000095">
    <property type="protein sequence ID" value="KAH8387232.1"/>
    <property type="molecule type" value="Genomic_DNA"/>
</dbReference>
<organism evidence="6 7">
    <name type="scientific">Drosophila rubida</name>
    <dbReference type="NCBI Taxonomy" id="30044"/>
    <lineage>
        <taxon>Eukaryota</taxon>
        <taxon>Metazoa</taxon>
        <taxon>Ecdysozoa</taxon>
        <taxon>Arthropoda</taxon>
        <taxon>Hexapoda</taxon>
        <taxon>Insecta</taxon>
        <taxon>Pterygota</taxon>
        <taxon>Neoptera</taxon>
        <taxon>Endopterygota</taxon>
        <taxon>Diptera</taxon>
        <taxon>Brachycera</taxon>
        <taxon>Muscomorpha</taxon>
        <taxon>Ephydroidea</taxon>
        <taxon>Drosophilidae</taxon>
        <taxon>Drosophila</taxon>
    </lineage>
</organism>
<gene>
    <name evidence="6" type="ORF">KR093_005689</name>
</gene>
<comment type="caution">
    <text evidence="6">The sequence shown here is derived from an EMBL/GenBank/DDBJ whole genome shotgun (WGS) entry which is preliminary data.</text>
</comment>
<protein>
    <recommendedName>
        <fullName evidence="8">Integrator complex subunit 2</fullName>
    </recommendedName>
</protein>
<dbReference type="GO" id="GO:0034472">
    <property type="term" value="P:snRNA 3'-end processing"/>
    <property type="evidence" value="ECO:0007669"/>
    <property type="project" value="TreeGrafter"/>
</dbReference>
<keyword evidence="7" id="KW-1185">Reference proteome</keyword>
<comment type="similarity">
    <text evidence="2">Belongs to the Integrator subunit 2 family.</text>
</comment>
<evidence type="ECO:0000256" key="1">
    <source>
        <dbReference type="ARBA" id="ARBA00004123"/>
    </source>
</evidence>
<evidence type="ECO:0000256" key="5">
    <source>
        <dbReference type="SAM" id="MobiDB-lite"/>
    </source>
</evidence>
<evidence type="ECO:0008006" key="8">
    <source>
        <dbReference type="Google" id="ProtNLM"/>
    </source>
</evidence>
<dbReference type="AlphaFoldDB" id="A0AAD4KB04"/>
<name>A0AAD4KB04_9MUSC</name>
<evidence type="ECO:0000256" key="2">
    <source>
        <dbReference type="ARBA" id="ARBA00006705"/>
    </source>
</evidence>
<feature type="region of interest" description="Disordered" evidence="5">
    <location>
        <begin position="100"/>
        <end position="120"/>
    </location>
</feature>
<reference evidence="6" key="1">
    <citation type="journal article" date="2021" name="Mol. Ecol. Resour.">
        <title>Phylogenomic analyses of the genus Drosophila reveals genomic signals of climate adaptation.</title>
        <authorList>
            <person name="Li F."/>
            <person name="Rane R.V."/>
            <person name="Luria V."/>
            <person name="Xiong Z."/>
            <person name="Chen J."/>
            <person name="Li Z."/>
            <person name="Catullo R.A."/>
            <person name="Griffin P.C."/>
            <person name="Schiffer M."/>
            <person name="Pearce S."/>
            <person name="Lee S.F."/>
            <person name="McElroy K."/>
            <person name="Stocker A."/>
            <person name="Shirriffs J."/>
            <person name="Cockerell F."/>
            <person name="Coppin C."/>
            <person name="Sgro C.M."/>
            <person name="Karger A."/>
            <person name="Cain J.W."/>
            <person name="Weber J.A."/>
            <person name="Santpere G."/>
            <person name="Kirschner M.W."/>
            <person name="Hoffmann A.A."/>
            <person name="Oakeshott J.G."/>
            <person name="Zhang G."/>
        </authorList>
    </citation>
    <scope>NUCLEOTIDE SEQUENCE</scope>
    <source>
        <strain evidence="6">BGI-SZ-2011g</strain>
    </source>
</reference>
<feature type="compositionally biased region" description="Low complexity" evidence="5">
    <location>
        <begin position="106"/>
        <end position="118"/>
    </location>
</feature>
<dbReference type="Proteomes" id="UP001200034">
    <property type="component" value="Unassembled WGS sequence"/>
</dbReference>
<dbReference type="GO" id="GO:0032039">
    <property type="term" value="C:integrator complex"/>
    <property type="evidence" value="ECO:0007669"/>
    <property type="project" value="InterPro"/>
</dbReference>
<feature type="region of interest" description="Disordered" evidence="5">
    <location>
        <begin position="158"/>
        <end position="190"/>
    </location>
</feature>
<keyword evidence="3" id="KW-0539">Nucleus</keyword>
<dbReference type="PRINTS" id="PR02105">
    <property type="entry name" value="INTSUBUNIT2"/>
</dbReference>
<dbReference type="PANTHER" id="PTHR28608:SF1">
    <property type="entry name" value="INTEGRATOR COMPLEX SUBUNIT 2"/>
    <property type="match status" value="1"/>
</dbReference>
<evidence type="ECO:0000256" key="3">
    <source>
        <dbReference type="ARBA" id="ARBA00023242"/>
    </source>
</evidence>
<feature type="compositionally biased region" description="Low complexity" evidence="5">
    <location>
        <begin position="165"/>
        <end position="190"/>
    </location>
</feature>
<dbReference type="PANTHER" id="PTHR28608">
    <property type="entry name" value="INTEGRATOR COMPLEX SUBUNIT 2"/>
    <property type="match status" value="1"/>
</dbReference>
<proteinExistence type="inferred from homology"/>
<evidence type="ECO:0000313" key="7">
    <source>
        <dbReference type="Proteomes" id="UP001200034"/>
    </source>
</evidence>
<sequence length="1152" mass="129402">MPVRTYDVTERVFTAMQTLDITSLAGYPEHEIRPVLPSLVRMSLLSPLDNTEGSMESRKQILAVLIGIEVVNSIVSYLQVNYHELENDLKKELQTRQKNASFLDAQQQQQQQQQQPQPEYGLQSGIALGFERADVARKVRVVLSEIFNLQQQLTNANGVGGEAKSTTTASSSSNSNNNSSGSSSGNSSSLTTTALLTHSEMLDDGIYLEEVVDILCIALAELPSLLNILELTDALVQVPNGYRIVCALVANFPDCYRDVVSHVIANCDEEAADGKQRLLLLMSLSEMNPSQALANRSMCVEMLKVPSFMLKLALKHPDDLIAFLTGLLLGNDQNLRSWFALYIRTSQKRKGDALNLVRVELLQKIVRITSKAAELKDFNLQGAVLLRLYCALRGIGGLKFNDDEITALSQLVTSCPKATPSGVRFVTLALCMLIACPSLVSTIQLENKAVEWLQWLIREDAFFCKRSGSSSSLGEMLLLLAIHFHSNQITAISEMVCSTLAMKIPIRPNSTNRIKQLFTQDLFTEQVVALHAVRVPVTPQLNGTIPGYLPVHCIHQLLKSRTFLKHKVPIKSWIFKQICSSVRPVHPVMPALVEVFVNTLIIPNPTGKISIDHMHRPFTELEILHVFRTSPLTFFAEELQSESSDELAQVEVSCPLTSQLLMIYYLMLYEDTRLMNLSALGGRKQKEYTNNFLSGLPLKYLVQKAHQYHSDYLSLFHPLLRLIISNYPHLSMVDDWLEEHYLGGNAALQHIHHNHERKLELLERALNTLQAKPQMAIRIFKRLLQLPAESLAQYAPQLVEHMPQVFAKNVPRYVKDLYNDLWLRLNAVLPTTFWLMSLRAITRSADALNNRRSFGNESLLEPMDVLACPRQVFCSPYMLVILLRILKGSLAASKTYLNVHMQQKQVLDKNGLVQTDADREELKTTLIASQESAAVHILLEVLEHMDSKATSRVAVLELREIQGIIGSYVHQAFITEPSLAKLVHFQTYPKSVIPMIVASVPSMHICIDFVHEFLNVTEMDKQIFTIELTSHLVLNYSIPRSLGVSKFCLNVIQTTLSLLTSSAKCKFLRHVLPSMVRFVETFPILAEDCVNILMNTGRSLHSQSSLGVTTMQMPLTESAKLCSYRDAQLHINMIEDAFKVLVEAVMQKAELY</sequence>
<dbReference type="InterPro" id="IPR026236">
    <property type="entry name" value="Int2_metazoa"/>
</dbReference>
<evidence type="ECO:0000256" key="4">
    <source>
        <dbReference type="SAM" id="Coils"/>
    </source>
</evidence>